<dbReference type="AlphaFoldDB" id="A0A0E0LTN5"/>
<dbReference type="EnsemblPlants" id="OPUNC08G09480.1">
    <property type="protein sequence ID" value="OPUNC08G09480.1"/>
    <property type="gene ID" value="OPUNC08G09480"/>
</dbReference>
<reference evidence="1" key="2">
    <citation type="submission" date="2018-05" db="EMBL/GenBank/DDBJ databases">
        <title>OpunRS2 (Oryza punctata Reference Sequence Version 2).</title>
        <authorList>
            <person name="Zhang J."/>
            <person name="Kudrna D."/>
            <person name="Lee S."/>
            <person name="Talag J."/>
            <person name="Welchert J."/>
            <person name="Wing R.A."/>
        </authorList>
    </citation>
    <scope>NUCLEOTIDE SEQUENCE [LARGE SCALE GENOMIC DNA]</scope>
</reference>
<proteinExistence type="predicted"/>
<reference evidence="1" key="1">
    <citation type="submission" date="2015-04" db="UniProtKB">
        <authorList>
            <consortium name="EnsemblPlants"/>
        </authorList>
    </citation>
    <scope>IDENTIFICATION</scope>
</reference>
<evidence type="ECO:0000313" key="2">
    <source>
        <dbReference type="Proteomes" id="UP000026962"/>
    </source>
</evidence>
<dbReference type="Proteomes" id="UP000026962">
    <property type="component" value="Chromosome 8"/>
</dbReference>
<dbReference type="Gramene" id="OPUNC08G09480.1">
    <property type="protein sequence ID" value="OPUNC08G09480.1"/>
    <property type="gene ID" value="OPUNC08G09480"/>
</dbReference>
<accession>A0A0E0LTN5</accession>
<keyword evidence="2" id="KW-1185">Reference proteome</keyword>
<dbReference type="HOGENOM" id="CLU_2030523_0_0_1"/>
<evidence type="ECO:0000313" key="1">
    <source>
        <dbReference type="EnsemblPlants" id="OPUNC08G09480.1"/>
    </source>
</evidence>
<organism evidence="1">
    <name type="scientific">Oryza punctata</name>
    <name type="common">Red rice</name>
    <dbReference type="NCBI Taxonomy" id="4537"/>
    <lineage>
        <taxon>Eukaryota</taxon>
        <taxon>Viridiplantae</taxon>
        <taxon>Streptophyta</taxon>
        <taxon>Embryophyta</taxon>
        <taxon>Tracheophyta</taxon>
        <taxon>Spermatophyta</taxon>
        <taxon>Magnoliopsida</taxon>
        <taxon>Liliopsida</taxon>
        <taxon>Poales</taxon>
        <taxon>Poaceae</taxon>
        <taxon>BOP clade</taxon>
        <taxon>Oryzoideae</taxon>
        <taxon>Oryzeae</taxon>
        <taxon>Oryzinae</taxon>
        <taxon>Oryza</taxon>
    </lineage>
</organism>
<name>A0A0E0LTN5_ORYPU</name>
<protein>
    <submittedName>
        <fullName evidence="1">Uncharacterized protein</fullName>
    </submittedName>
</protein>
<sequence length="122" mass="12934">MTGSAGAAVGIGRVATEAANGSTGPVADELVGASSWSWRRRRRMPPWPSTVDELATMLDCLRPPTVALRISVDGCSHCDVGLVEALGKLELAAMKDDADGTPLQKERRMPPPAYFACNNPKI</sequence>